<keyword evidence="2" id="KW-0378">Hydrolase</keyword>
<reference evidence="5" key="1">
    <citation type="journal article" date="2016" name="Nature">
        <title>The genome of the seagrass Zostera marina reveals angiosperm adaptation to the sea.</title>
        <authorList>
            <person name="Olsen J.L."/>
            <person name="Rouze P."/>
            <person name="Verhelst B."/>
            <person name="Lin Y.-C."/>
            <person name="Bayer T."/>
            <person name="Collen J."/>
            <person name="Dattolo E."/>
            <person name="De Paoli E."/>
            <person name="Dittami S."/>
            <person name="Maumus F."/>
            <person name="Michel G."/>
            <person name="Kersting A."/>
            <person name="Lauritano C."/>
            <person name="Lohaus R."/>
            <person name="Toepel M."/>
            <person name="Tonon T."/>
            <person name="Vanneste K."/>
            <person name="Amirebrahimi M."/>
            <person name="Brakel J."/>
            <person name="Bostroem C."/>
            <person name="Chovatia M."/>
            <person name="Grimwood J."/>
            <person name="Jenkins J.W."/>
            <person name="Jueterbock A."/>
            <person name="Mraz A."/>
            <person name="Stam W.T."/>
            <person name="Tice H."/>
            <person name="Bornberg-Bauer E."/>
            <person name="Green P.J."/>
            <person name="Pearson G.A."/>
            <person name="Procaccini G."/>
            <person name="Duarte C.M."/>
            <person name="Schmutz J."/>
            <person name="Reusch T.B.H."/>
            <person name="Van de Peer Y."/>
        </authorList>
    </citation>
    <scope>NUCLEOTIDE SEQUENCE [LARGE SCALE GENOMIC DNA]</scope>
    <source>
        <strain evidence="5">cv. Finnish</strain>
    </source>
</reference>
<dbReference type="GO" id="GO:0042578">
    <property type="term" value="F:phosphoric ester hydrolase activity"/>
    <property type="evidence" value="ECO:0007669"/>
    <property type="project" value="UniProtKB-ARBA"/>
</dbReference>
<comment type="caution">
    <text evidence="4">The sequence shown here is derived from an EMBL/GenBank/DDBJ whole genome shotgun (WGS) entry which is preliminary data.</text>
</comment>
<dbReference type="GO" id="GO:0009395">
    <property type="term" value="P:phospholipid catabolic process"/>
    <property type="evidence" value="ECO:0000318"/>
    <property type="project" value="GO_Central"/>
</dbReference>
<dbReference type="Gene3D" id="3.40.720.10">
    <property type="entry name" value="Alkaline Phosphatase, subunit A"/>
    <property type="match status" value="2"/>
</dbReference>
<evidence type="ECO:0000256" key="2">
    <source>
        <dbReference type="ARBA" id="ARBA00022801"/>
    </source>
</evidence>
<dbReference type="InterPro" id="IPR007312">
    <property type="entry name" value="Phosphoesterase"/>
</dbReference>
<dbReference type="Proteomes" id="UP000036987">
    <property type="component" value="Unassembled WGS sequence"/>
</dbReference>
<dbReference type="OrthoDB" id="5135119at2759"/>
<feature type="transmembrane region" description="Helical" evidence="3">
    <location>
        <begin position="35"/>
        <end position="52"/>
    </location>
</feature>
<evidence type="ECO:0000313" key="4">
    <source>
        <dbReference type="EMBL" id="KMZ68945.1"/>
    </source>
</evidence>
<keyword evidence="3" id="KW-0812">Transmembrane</keyword>
<keyword evidence="3" id="KW-1133">Transmembrane helix</keyword>
<dbReference type="STRING" id="29655.A0A0K9PL19"/>
<accession>A0A0K9PL19</accession>
<organism evidence="4 5">
    <name type="scientific">Zostera marina</name>
    <name type="common">Eelgrass</name>
    <dbReference type="NCBI Taxonomy" id="29655"/>
    <lineage>
        <taxon>Eukaryota</taxon>
        <taxon>Viridiplantae</taxon>
        <taxon>Streptophyta</taxon>
        <taxon>Embryophyta</taxon>
        <taxon>Tracheophyta</taxon>
        <taxon>Spermatophyta</taxon>
        <taxon>Magnoliopsida</taxon>
        <taxon>Liliopsida</taxon>
        <taxon>Zosteraceae</taxon>
        <taxon>Zostera</taxon>
    </lineage>
</organism>
<gene>
    <name evidence="4" type="ORF">ZOSMA_225G00120</name>
</gene>
<proteinExistence type="inferred from homology"/>
<dbReference type="Pfam" id="PF04185">
    <property type="entry name" value="Phosphoesterase"/>
    <property type="match status" value="1"/>
</dbReference>
<keyword evidence="5" id="KW-1185">Reference proteome</keyword>
<evidence type="ECO:0000313" key="5">
    <source>
        <dbReference type="Proteomes" id="UP000036987"/>
    </source>
</evidence>
<protein>
    <submittedName>
        <fullName evidence="4">Non specific phospholipase C</fullName>
    </submittedName>
</protein>
<dbReference type="OMA" id="WHSCVPG"/>
<comment type="similarity">
    <text evidence="1">Belongs to the bacterial phospholipase C family.</text>
</comment>
<name>A0A0K9PL19_ZOSMR</name>
<dbReference type="SUPFAM" id="SSF53649">
    <property type="entry name" value="Alkaline phosphatase-like"/>
    <property type="match status" value="1"/>
</dbReference>
<sequence>MEKQQSKLYTHVGYYKTNTSHFRILNNKLSNTMNTPYTLLLLFLLIIIHTFFPSHGTQQKQPIKNVVVLIMENRSFDHMLGWMKKSINPSINGLDGTECNRKSTDDPNSPEVCVSDDAQLVDPDPGHSFEDIKSQVFGSGSIPDMSGFVQQTNSMIPCMEHCTSDFLIFQLQALAIDPEISSTVMRGFKPSNIPIYTKLVQEFAVFDRWFASSPASTQPNRLFVYSATSHGIISNDKTKLLKGFPQKTIFDSLHDNGLDFGIYSQTIPATLFFRNLRKLKYTFNKFHEFSTFFDHARDGKLKELTVVEPRYFDIVGDGANDDHPSHDVGNGQKLVKQVYEALRGSPQWNQSLFIITYDEHGGFYDHVATPNNDVPNPDGIHGPGPDLFQFDRLGVRVPTIMVSPWIKKGTVVSAPNGPTPNSEYEHSSIPATIKKLFNLSSDYLTSRDAWAGTFEHIVLGMASPRSDCPEVLPAPTPLRPTSEANENKIVSEFQSELVQLAAALHGDHIMHLESDSEEKSQKMTVKEADEYVNRVMTKFYEANEKAIRSNADESSILDIICQP</sequence>
<dbReference type="PANTHER" id="PTHR31956:SF2">
    <property type="entry name" value="NON-SPECIFIC PHOSPHOLIPASE C6"/>
    <property type="match status" value="1"/>
</dbReference>
<dbReference type="EMBL" id="LFYR01000800">
    <property type="protein sequence ID" value="KMZ68945.1"/>
    <property type="molecule type" value="Genomic_DNA"/>
</dbReference>
<evidence type="ECO:0000256" key="1">
    <source>
        <dbReference type="ARBA" id="ARBA00009717"/>
    </source>
</evidence>
<dbReference type="PANTHER" id="PTHR31956">
    <property type="entry name" value="NON-SPECIFIC PHOSPHOLIPASE C4-RELATED"/>
    <property type="match status" value="1"/>
</dbReference>
<dbReference type="FunFam" id="3.40.720.10:FF:000011">
    <property type="entry name" value="Non-specific phospholipase C1"/>
    <property type="match status" value="1"/>
</dbReference>
<keyword evidence="3" id="KW-0472">Membrane</keyword>
<evidence type="ECO:0000256" key="3">
    <source>
        <dbReference type="SAM" id="Phobius"/>
    </source>
</evidence>
<dbReference type="InterPro" id="IPR017850">
    <property type="entry name" value="Alkaline_phosphatase_core_sf"/>
</dbReference>
<dbReference type="AlphaFoldDB" id="A0A0K9PL19"/>